<dbReference type="GO" id="GO:1902758">
    <property type="term" value="P:bis(molybdopterin guanine dinucleotide)molybdenum biosynthetic process"/>
    <property type="evidence" value="ECO:0007669"/>
    <property type="project" value="TreeGrafter"/>
</dbReference>
<dbReference type="PANTHER" id="PTHR19136:SF81">
    <property type="entry name" value="MOLYBDENUM COFACTOR GUANYLYLTRANSFERASE"/>
    <property type="match status" value="1"/>
</dbReference>
<dbReference type="InterPro" id="IPR025877">
    <property type="entry name" value="MobA-like_NTP_Trfase"/>
</dbReference>
<keyword evidence="11" id="KW-1185">Reference proteome</keyword>
<dbReference type="InterPro" id="IPR013482">
    <property type="entry name" value="Molybde_CF_guanTrfase"/>
</dbReference>
<dbReference type="Pfam" id="PF12804">
    <property type="entry name" value="NTP_transf_3"/>
    <property type="match status" value="1"/>
</dbReference>
<sequence length="198" mass="21661">MENTFHHSVTGVVLAGGKSRRMGRDKAFIPIDGLPIVERIIRLFACKFAAVLVIGGEAERFAGYNVRHHQDIYPGYALGGLYTGLSFAETPYIFVSACDIPYPSGMVMDHLLSLRHGFDAVIAESGNALQPLFAVYGKGCLEAMRLQLEDGNPCILDLFPRITTRTVTPAELASIAGADRCFCNLNTPEDVQQLQIKQ</sequence>
<keyword evidence="4 8" id="KW-0547">Nucleotide-binding</keyword>
<dbReference type="EC" id="2.7.7.77" evidence="8"/>
<keyword evidence="6 8" id="KW-0342">GTP-binding</keyword>
<dbReference type="SUPFAM" id="SSF53448">
    <property type="entry name" value="Nucleotide-diphospho-sugar transferases"/>
    <property type="match status" value="1"/>
</dbReference>
<feature type="binding site" evidence="8">
    <location>
        <position position="71"/>
    </location>
    <ligand>
        <name>GTP</name>
        <dbReference type="ChEBI" id="CHEBI:37565"/>
    </ligand>
</feature>
<evidence type="ECO:0000259" key="9">
    <source>
        <dbReference type="Pfam" id="PF12804"/>
    </source>
</evidence>
<evidence type="ECO:0000256" key="6">
    <source>
        <dbReference type="ARBA" id="ARBA00023134"/>
    </source>
</evidence>
<proteinExistence type="inferred from homology"/>
<comment type="catalytic activity">
    <reaction evidence="8">
        <text>Mo-molybdopterin + GTP + H(+) = Mo-molybdopterin guanine dinucleotide + diphosphate</text>
        <dbReference type="Rhea" id="RHEA:34243"/>
        <dbReference type="ChEBI" id="CHEBI:15378"/>
        <dbReference type="ChEBI" id="CHEBI:33019"/>
        <dbReference type="ChEBI" id="CHEBI:37565"/>
        <dbReference type="ChEBI" id="CHEBI:71302"/>
        <dbReference type="ChEBI" id="CHEBI:71310"/>
        <dbReference type="EC" id="2.7.7.77"/>
    </reaction>
</comment>
<feature type="binding site" evidence="8">
    <location>
        <begin position="14"/>
        <end position="16"/>
    </location>
    <ligand>
        <name>GTP</name>
        <dbReference type="ChEBI" id="CHEBI:37565"/>
    </ligand>
</feature>
<evidence type="ECO:0000256" key="4">
    <source>
        <dbReference type="ARBA" id="ARBA00022741"/>
    </source>
</evidence>
<evidence type="ECO:0000256" key="8">
    <source>
        <dbReference type="HAMAP-Rule" id="MF_00316"/>
    </source>
</evidence>
<comment type="domain">
    <text evidence="8">The N-terminal domain determines nucleotide recognition and specific binding, while the C-terminal domain determines the specific binding to the target protein.</text>
</comment>
<dbReference type="STRING" id="316067.Geob_1333"/>
<keyword evidence="10" id="KW-0548">Nucleotidyltransferase</keyword>
<keyword evidence="1 8" id="KW-0963">Cytoplasm</keyword>
<dbReference type="eggNOG" id="COG0746">
    <property type="taxonomic scope" value="Bacteria"/>
</dbReference>
<dbReference type="InterPro" id="IPR029044">
    <property type="entry name" value="Nucleotide-diphossugar_trans"/>
</dbReference>
<evidence type="ECO:0000256" key="3">
    <source>
        <dbReference type="ARBA" id="ARBA00022723"/>
    </source>
</evidence>
<evidence type="ECO:0000256" key="1">
    <source>
        <dbReference type="ARBA" id="ARBA00022490"/>
    </source>
</evidence>
<dbReference type="KEGG" id="geo:Geob_1333"/>
<feature type="binding site" evidence="8">
    <location>
        <position position="99"/>
    </location>
    <ligand>
        <name>Mg(2+)</name>
        <dbReference type="ChEBI" id="CHEBI:18420"/>
    </ligand>
</feature>
<protein>
    <recommendedName>
        <fullName evidence="8">Probable molybdenum cofactor guanylyltransferase</fullName>
        <shortName evidence="8">MoCo guanylyltransferase</shortName>
        <ecNumber evidence="8">2.7.7.77</ecNumber>
    </recommendedName>
    <alternativeName>
        <fullName evidence="8">GTP:molybdopterin guanylyltransferase</fullName>
    </alternativeName>
    <alternativeName>
        <fullName evidence="8">Mo-MPT guanylyltransferase</fullName>
    </alternativeName>
    <alternativeName>
        <fullName evidence="8">Molybdopterin guanylyltransferase</fullName>
    </alternativeName>
    <alternativeName>
        <fullName evidence="8">Molybdopterin-guanine dinucleotide synthase</fullName>
        <shortName evidence="8">MGD synthase</shortName>
    </alternativeName>
</protein>
<evidence type="ECO:0000256" key="7">
    <source>
        <dbReference type="ARBA" id="ARBA00023150"/>
    </source>
</evidence>
<feature type="binding site" evidence="8">
    <location>
        <position position="26"/>
    </location>
    <ligand>
        <name>GTP</name>
        <dbReference type="ChEBI" id="CHEBI:37565"/>
    </ligand>
</feature>
<dbReference type="GO" id="GO:0005525">
    <property type="term" value="F:GTP binding"/>
    <property type="evidence" value="ECO:0007669"/>
    <property type="project" value="UniProtKB-UniRule"/>
</dbReference>
<dbReference type="Gene3D" id="3.90.550.10">
    <property type="entry name" value="Spore Coat Polysaccharide Biosynthesis Protein SpsA, Chain A"/>
    <property type="match status" value="1"/>
</dbReference>
<evidence type="ECO:0000313" key="10">
    <source>
        <dbReference type="EMBL" id="ACM19693.1"/>
    </source>
</evidence>
<dbReference type="HAMAP" id="MF_00316">
    <property type="entry name" value="MobA"/>
    <property type="match status" value="1"/>
</dbReference>
<accession>B9M4G7</accession>
<reference evidence="10 11" key="1">
    <citation type="submission" date="2009-01" db="EMBL/GenBank/DDBJ databases">
        <title>Complete sequence of Geobacter sp. FRC-32.</title>
        <authorList>
            <consortium name="US DOE Joint Genome Institute"/>
            <person name="Lucas S."/>
            <person name="Copeland A."/>
            <person name="Lapidus A."/>
            <person name="Glavina del Rio T."/>
            <person name="Dalin E."/>
            <person name="Tice H."/>
            <person name="Bruce D."/>
            <person name="Goodwin L."/>
            <person name="Pitluck S."/>
            <person name="Saunders E."/>
            <person name="Brettin T."/>
            <person name="Detter J.C."/>
            <person name="Han C."/>
            <person name="Larimer F."/>
            <person name="Land M."/>
            <person name="Hauser L."/>
            <person name="Kyrpides N."/>
            <person name="Ovchinnikova G."/>
            <person name="Kostka J."/>
            <person name="Richardson P."/>
        </authorList>
    </citation>
    <scope>NUCLEOTIDE SEQUENCE [LARGE SCALE GENOMIC DNA]</scope>
    <source>
        <strain evidence="11">DSM 22248 / JCM 15807 / FRC-32</strain>
    </source>
</reference>
<comment type="function">
    <text evidence="8">Transfers a GMP moiety from GTP to Mo-molybdopterin (Mo-MPT) cofactor (Moco or molybdenum cofactor) to form Mo-molybdopterin guanine dinucleotide (Mo-MGD) cofactor.</text>
</comment>
<dbReference type="GO" id="GO:0046872">
    <property type="term" value="F:metal ion binding"/>
    <property type="evidence" value="ECO:0007669"/>
    <property type="project" value="UniProtKB-KW"/>
</dbReference>
<name>B9M4G7_GEODF</name>
<dbReference type="AlphaFoldDB" id="B9M4G7"/>
<dbReference type="RefSeq" id="WP_012646422.1">
    <property type="nucleotide sequence ID" value="NC_011979.1"/>
</dbReference>
<comment type="caution">
    <text evidence="8">Lacks conserved residue(s) required for the propagation of feature annotation.</text>
</comment>
<organism evidence="10 11">
    <name type="scientific">Geotalea daltonii (strain DSM 22248 / JCM 15807 / FRC-32)</name>
    <name type="common">Geobacter daltonii</name>
    <dbReference type="NCBI Taxonomy" id="316067"/>
    <lineage>
        <taxon>Bacteria</taxon>
        <taxon>Pseudomonadati</taxon>
        <taxon>Thermodesulfobacteriota</taxon>
        <taxon>Desulfuromonadia</taxon>
        <taxon>Geobacterales</taxon>
        <taxon>Geobacteraceae</taxon>
        <taxon>Geotalea</taxon>
    </lineage>
</organism>
<feature type="domain" description="MobA-like NTP transferase" evidence="9">
    <location>
        <begin position="11"/>
        <end position="150"/>
    </location>
</feature>
<keyword evidence="7 8" id="KW-0501">Molybdenum cofactor biosynthesis</keyword>
<gene>
    <name evidence="8" type="primary">mobA</name>
    <name evidence="10" type="synonym">mobA-3</name>
    <name evidence="10" type="ordered locus">Geob_1333</name>
</gene>
<dbReference type="Proteomes" id="UP000007721">
    <property type="component" value="Chromosome"/>
</dbReference>
<dbReference type="CDD" id="cd02503">
    <property type="entry name" value="MobA"/>
    <property type="match status" value="1"/>
</dbReference>
<keyword evidence="3 8" id="KW-0479">Metal-binding</keyword>
<evidence type="ECO:0000256" key="5">
    <source>
        <dbReference type="ARBA" id="ARBA00022842"/>
    </source>
</evidence>
<comment type="subcellular location">
    <subcellularLocation>
        <location evidence="8">Cytoplasm</location>
    </subcellularLocation>
</comment>
<feature type="binding site" evidence="8">
    <location>
        <position position="99"/>
    </location>
    <ligand>
        <name>GTP</name>
        <dbReference type="ChEBI" id="CHEBI:37565"/>
    </ligand>
</feature>
<comment type="similarity">
    <text evidence="8">Belongs to the MobA family.</text>
</comment>
<evidence type="ECO:0000256" key="2">
    <source>
        <dbReference type="ARBA" id="ARBA00022679"/>
    </source>
</evidence>
<comment type="cofactor">
    <cofactor evidence="8">
        <name>Mg(2+)</name>
        <dbReference type="ChEBI" id="CHEBI:18420"/>
    </cofactor>
</comment>
<keyword evidence="5 8" id="KW-0460">Magnesium</keyword>
<dbReference type="GO" id="GO:0005737">
    <property type="term" value="C:cytoplasm"/>
    <property type="evidence" value="ECO:0007669"/>
    <property type="project" value="UniProtKB-SubCell"/>
</dbReference>
<evidence type="ECO:0000313" key="11">
    <source>
        <dbReference type="Proteomes" id="UP000007721"/>
    </source>
</evidence>
<dbReference type="PANTHER" id="PTHR19136">
    <property type="entry name" value="MOLYBDENUM COFACTOR GUANYLYLTRANSFERASE"/>
    <property type="match status" value="1"/>
</dbReference>
<dbReference type="HOGENOM" id="CLU_055597_2_1_7"/>
<dbReference type="GO" id="GO:0061603">
    <property type="term" value="F:molybdenum cofactor guanylyltransferase activity"/>
    <property type="evidence" value="ECO:0007669"/>
    <property type="project" value="UniProtKB-EC"/>
</dbReference>
<keyword evidence="2 8" id="KW-0808">Transferase</keyword>
<dbReference type="EMBL" id="CP001390">
    <property type="protein sequence ID" value="ACM19693.1"/>
    <property type="molecule type" value="Genomic_DNA"/>
</dbReference>